<protein>
    <submittedName>
        <fullName evidence="1">Uncharacterized protein</fullName>
    </submittedName>
</protein>
<gene>
    <name evidence="1" type="ORF">SPRI_1998</name>
</gene>
<organism evidence="1">
    <name type="scientific">Streptomyces pristinaespiralis</name>
    <dbReference type="NCBI Taxonomy" id="38300"/>
    <lineage>
        <taxon>Bacteria</taxon>
        <taxon>Bacillati</taxon>
        <taxon>Actinomycetota</taxon>
        <taxon>Actinomycetes</taxon>
        <taxon>Kitasatosporales</taxon>
        <taxon>Streptomycetaceae</taxon>
        <taxon>Streptomyces</taxon>
    </lineage>
</organism>
<evidence type="ECO:0000313" key="1">
    <source>
        <dbReference type="EMBL" id="ALC20304.1"/>
    </source>
</evidence>
<reference evidence="1 2" key="1">
    <citation type="submission" date="2015-08" db="EMBL/GenBank/DDBJ databases">
        <title>Genome sequence of the pristinamycin over-producing bacterium Streptomyces pristinaespiralis HCCB10218.</title>
        <authorList>
            <person name="Tian J."/>
            <person name="Yang J."/>
            <person name="Li L."/>
            <person name="Ruan L."/>
            <person name="Wei W."/>
            <person name="Zheng G."/>
            <person name="Wei Z."/>
            <person name="Yang S."/>
            <person name="Ge M."/>
            <person name="Jiang W."/>
            <person name="Lu Y."/>
        </authorList>
    </citation>
    <scope>NUCLEOTIDE SEQUENCE [LARGE SCALE GENOMIC DNA]</scope>
    <source>
        <strain evidence="1 2">HCCB 10218</strain>
    </source>
</reference>
<dbReference type="Proteomes" id="UP000060513">
    <property type="component" value="Chromosome"/>
</dbReference>
<dbReference type="PATRIC" id="fig|38300.4.peg.2117"/>
<sequence length="157" mass="17016">MRKLGTLVTSLGLLALGAAFPSTAQAAPQQGYYCDQTWSQTGRDGYVRAWSGFDCTGTLLGAAYDNDLSWGDQGGAFQNRDAYEVKSVMNNGYVGGRDVVAFYEIHNSGASYVCLSPYELYADDITDNHFTSGAPVNHIAFHRWMTAADCAGNSWLT</sequence>
<dbReference type="KEGG" id="spri:SPRI_1998"/>
<proteinExistence type="predicted"/>
<dbReference type="AlphaFoldDB" id="A0A0M4D3A7"/>
<accession>A0A0M4D3A7</accession>
<dbReference type="GeneID" id="97236962"/>
<name>A0A0M4D3A7_STRPR</name>
<evidence type="ECO:0000313" key="2">
    <source>
        <dbReference type="Proteomes" id="UP000060513"/>
    </source>
</evidence>
<dbReference type="OrthoDB" id="4331642at2"/>
<dbReference type="EMBL" id="CP011340">
    <property type="protein sequence ID" value="ALC20304.1"/>
    <property type="molecule type" value="Genomic_DNA"/>
</dbReference>
<dbReference type="RefSeq" id="WP_005310861.1">
    <property type="nucleotide sequence ID" value="NZ_CP011340.1"/>
</dbReference>